<dbReference type="RefSeq" id="XP_024585985.1">
    <property type="nucleotide sequence ID" value="XM_024720825.2"/>
</dbReference>
<dbReference type="AlphaFoldDB" id="A0A0P1B5U1"/>
<dbReference type="Proteomes" id="UP000054928">
    <property type="component" value="Unassembled WGS sequence"/>
</dbReference>
<organism evidence="1 2">
    <name type="scientific">Plasmopara halstedii</name>
    <name type="common">Downy mildew of sunflower</name>
    <dbReference type="NCBI Taxonomy" id="4781"/>
    <lineage>
        <taxon>Eukaryota</taxon>
        <taxon>Sar</taxon>
        <taxon>Stramenopiles</taxon>
        <taxon>Oomycota</taxon>
        <taxon>Peronosporomycetes</taxon>
        <taxon>Peronosporales</taxon>
        <taxon>Peronosporaceae</taxon>
        <taxon>Plasmopara</taxon>
    </lineage>
</organism>
<protein>
    <submittedName>
        <fullName evidence="1">Uncharacterized protein</fullName>
    </submittedName>
</protein>
<sequence length="67" mass="7797">MDYVVKAHHMKLTPYWISLVKTAHNQRAFTDVSCQHLYNTIGDGVAVHLALVYFDRRAEDVSVKSWY</sequence>
<name>A0A0P1B5U1_PLAHL</name>
<keyword evidence="2" id="KW-1185">Reference proteome</keyword>
<reference evidence="2" key="1">
    <citation type="submission" date="2014-09" db="EMBL/GenBank/DDBJ databases">
        <authorList>
            <person name="Sharma Rahul"/>
            <person name="Thines Marco"/>
        </authorList>
    </citation>
    <scope>NUCLEOTIDE SEQUENCE [LARGE SCALE GENOMIC DNA]</scope>
</reference>
<dbReference type="EMBL" id="CCYD01003090">
    <property type="protein sequence ID" value="CEG49616.1"/>
    <property type="molecule type" value="Genomic_DNA"/>
</dbReference>
<proteinExistence type="predicted"/>
<dbReference type="GeneID" id="36410258"/>
<evidence type="ECO:0000313" key="1">
    <source>
        <dbReference type="EMBL" id="CEG49616.1"/>
    </source>
</evidence>
<accession>A0A0P1B5U1</accession>
<evidence type="ECO:0000313" key="2">
    <source>
        <dbReference type="Proteomes" id="UP000054928"/>
    </source>
</evidence>